<evidence type="ECO:0000259" key="1">
    <source>
        <dbReference type="PROSITE" id="PS51471"/>
    </source>
</evidence>
<dbReference type="Pfam" id="PF13532">
    <property type="entry name" value="2OG-FeII_Oxy_2"/>
    <property type="match status" value="1"/>
</dbReference>
<evidence type="ECO:0000313" key="2">
    <source>
        <dbReference type="EMBL" id="MDJ1483998.1"/>
    </source>
</evidence>
<dbReference type="PANTHER" id="PTHR12463">
    <property type="entry name" value="OXYGENASE-RELATED"/>
    <property type="match status" value="1"/>
</dbReference>
<reference evidence="2" key="1">
    <citation type="submission" date="2023-05" db="EMBL/GenBank/DDBJ databases">
        <authorList>
            <person name="Zhang X."/>
        </authorList>
    </citation>
    <scope>NUCLEOTIDE SEQUENCE</scope>
    <source>
        <strain evidence="2">YF14B1</strain>
    </source>
</reference>
<protein>
    <submittedName>
        <fullName evidence="2">Alpha-ketoglutarate-dependent dioxygenase AlkB</fullName>
    </submittedName>
</protein>
<dbReference type="AlphaFoldDB" id="A0AAE3QWY1"/>
<dbReference type="GO" id="GO:0051213">
    <property type="term" value="F:dioxygenase activity"/>
    <property type="evidence" value="ECO:0007669"/>
    <property type="project" value="UniProtKB-KW"/>
</dbReference>
<feature type="domain" description="Fe2OG dioxygenase" evidence="1">
    <location>
        <begin position="81"/>
        <end position="183"/>
    </location>
</feature>
<name>A0AAE3QWY1_9BACT</name>
<comment type="caution">
    <text evidence="2">The sequence shown here is derived from an EMBL/GenBank/DDBJ whole genome shotgun (WGS) entry which is preliminary data.</text>
</comment>
<keyword evidence="2" id="KW-0223">Dioxygenase</keyword>
<dbReference type="InterPro" id="IPR032857">
    <property type="entry name" value="ALKBH4"/>
</dbReference>
<dbReference type="SUPFAM" id="SSF51197">
    <property type="entry name" value="Clavaminate synthase-like"/>
    <property type="match status" value="1"/>
</dbReference>
<evidence type="ECO:0000313" key="3">
    <source>
        <dbReference type="Proteomes" id="UP001241110"/>
    </source>
</evidence>
<gene>
    <name evidence="2" type="ORF">QNI16_26110</name>
</gene>
<dbReference type="RefSeq" id="WP_313984682.1">
    <property type="nucleotide sequence ID" value="NZ_JASJOS010000013.1"/>
</dbReference>
<dbReference type="PROSITE" id="PS51471">
    <property type="entry name" value="FE2OG_OXY"/>
    <property type="match status" value="1"/>
</dbReference>
<accession>A0AAE3QWY1</accession>
<dbReference type="InterPro" id="IPR005123">
    <property type="entry name" value="Oxoglu/Fe-dep_dioxygenase_dom"/>
</dbReference>
<dbReference type="Gene3D" id="2.60.120.590">
    <property type="entry name" value="Alpha-ketoglutarate-dependent dioxygenase AlkB-like"/>
    <property type="match status" value="1"/>
</dbReference>
<dbReference type="PANTHER" id="PTHR12463:SF1">
    <property type="entry name" value="2-OXOGLUTARATE AND FE-DEPENDENT OXYGENASE FAMILY PROTEIN"/>
    <property type="match status" value="1"/>
</dbReference>
<keyword evidence="2" id="KW-0560">Oxidoreductase</keyword>
<dbReference type="Proteomes" id="UP001241110">
    <property type="component" value="Unassembled WGS sequence"/>
</dbReference>
<organism evidence="2 3">
    <name type="scientific">Xanthocytophaga flava</name>
    <dbReference type="NCBI Taxonomy" id="3048013"/>
    <lineage>
        <taxon>Bacteria</taxon>
        <taxon>Pseudomonadati</taxon>
        <taxon>Bacteroidota</taxon>
        <taxon>Cytophagia</taxon>
        <taxon>Cytophagales</taxon>
        <taxon>Rhodocytophagaceae</taxon>
        <taxon>Xanthocytophaga</taxon>
    </lineage>
</organism>
<proteinExistence type="predicted"/>
<sequence length="185" mass="21586">MDIPGLTYIENFVSAEEERDLISQIDNATWLADLKRRVQHYGYKYDYKKRQIDASMKIDDIPVWAVRIAERVYEAGYIPYQPDQLIINEYLPGQGIASHIDCEPCFEDTIISLSLGSHCVMTFTEKENNHSEEKIIHSKSLLVMQQQARYEWMHGIKAKKSDMVEGVKTIRQRRISLTFRKVILS</sequence>
<dbReference type="GO" id="GO:0070988">
    <property type="term" value="P:demethylation"/>
    <property type="evidence" value="ECO:0007669"/>
    <property type="project" value="InterPro"/>
</dbReference>
<dbReference type="EMBL" id="JASJOS010000013">
    <property type="protein sequence ID" value="MDJ1483998.1"/>
    <property type="molecule type" value="Genomic_DNA"/>
</dbReference>
<dbReference type="GO" id="GO:0032451">
    <property type="term" value="F:demethylase activity"/>
    <property type="evidence" value="ECO:0007669"/>
    <property type="project" value="TreeGrafter"/>
</dbReference>
<dbReference type="InterPro" id="IPR037151">
    <property type="entry name" value="AlkB-like_sf"/>
</dbReference>
<dbReference type="InterPro" id="IPR027450">
    <property type="entry name" value="AlkB-like"/>
</dbReference>